<dbReference type="PROSITE" id="PS50088">
    <property type="entry name" value="ANK_REPEAT"/>
    <property type="match status" value="3"/>
</dbReference>
<keyword evidence="5" id="KW-1185">Reference proteome</keyword>
<sequence>MKYLQLFFFLLVFQSGFSQTDIFDIARKGTVEEVKIAMEQNSEIINSCNEQGYSPLVLASYRGNLAVALFLIKNVKDINGNSPMGTPLMAAVVKGNKEIVLALLEKNANPNLTDANGTTALIYAVQFKNADVIKLLLSHKADKSKIDNKGKTAFEYAVFSNDDEIINLLK</sequence>
<dbReference type="InterPro" id="IPR002110">
    <property type="entry name" value="Ankyrin_rpt"/>
</dbReference>
<feature type="repeat" description="ANK" evidence="3">
    <location>
        <begin position="51"/>
        <end position="83"/>
    </location>
</feature>
<proteinExistence type="predicted"/>
<gene>
    <name evidence="4" type="ORF">SAMN05443549_10643</name>
</gene>
<dbReference type="PANTHER" id="PTHR24198">
    <property type="entry name" value="ANKYRIN REPEAT AND PROTEIN KINASE DOMAIN-CONTAINING PROTEIN"/>
    <property type="match status" value="1"/>
</dbReference>
<organism evidence="4 5">
    <name type="scientific">Flavobacterium fluvii</name>
    <dbReference type="NCBI Taxonomy" id="468056"/>
    <lineage>
        <taxon>Bacteria</taxon>
        <taxon>Pseudomonadati</taxon>
        <taxon>Bacteroidota</taxon>
        <taxon>Flavobacteriia</taxon>
        <taxon>Flavobacteriales</taxon>
        <taxon>Flavobacteriaceae</taxon>
        <taxon>Flavobacterium</taxon>
    </lineage>
</organism>
<dbReference type="OrthoDB" id="5657095at2"/>
<evidence type="ECO:0000313" key="5">
    <source>
        <dbReference type="Proteomes" id="UP000184516"/>
    </source>
</evidence>
<name>A0A1M5M583_9FLAO</name>
<accession>A0A1M5M583</accession>
<dbReference type="EMBL" id="FQWB01000006">
    <property type="protein sequence ID" value="SHG72408.1"/>
    <property type="molecule type" value="Genomic_DNA"/>
</dbReference>
<feature type="repeat" description="ANK" evidence="3">
    <location>
        <begin position="116"/>
        <end position="148"/>
    </location>
</feature>
<evidence type="ECO:0000313" key="4">
    <source>
        <dbReference type="EMBL" id="SHG72408.1"/>
    </source>
</evidence>
<dbReference type="RefSeq" id="WP_073371295.1">
    <property type="nucleotide sequence ID" value="NZ_FQWB01000006.1"/>
</dbReference>
<dbReference type="SUPFAM" id="SSF48403">
    <property type="entry name" value="Ankyrin repeat"/>
    <property type="match status" value="1"/>
</dbReference>
<evidence type="ECO:0000256" key="2">
    <source>
        <dbReference type="ARBA" id="ARBA00023043"/>
    </source>
</evidence>
<dbReference type="PROSITE" id="PS50297">
    <property type="entry name" value="ANK_REP_REGION"/>
    <property type="match status" value="2"/>
</dbReference>
<evidence type="ECO:0000256" key="3">
    <source>
        <dbReference type="PROSITE-ProRule" id="PRU00023"/>
    </source>
</evidence>
<protein>
    <submittedName>
        <fullName evidence="4">Uncharacterized protein</fullName>
    </submittedName>
</protein>
<dbReference type="PANTHER" id="PTHR24198:SF165">
    <property type="entry name" value="ANKYRIN REPEAT-CONTAINING PROTEIN-RELATED"/>
    <property type="match status" value="1"/>
</dbReference>
<dbReference type="Pfam" id="PF12796">
    <property type="entry name" value="Ank_2"/>
    <property type="match status" value="1"/>
</dbReference>
<dbReference type="STRING" id="468056.SAMN05443549_10643"/>
<dbReference type="AlphaFoldDB" id="A0A1M5M583"/>
<dbReference type="InterPro" id="IPR036770">
    <property type="entry name" value="Ankyrin_rpt-contain_sf"/>
</dbReference>
<evidence type="ECO:0000256" key="1">
    <source>
        <dbReference type="ARBA" id="ARBA00022737"/>
    </source>
</evidence>
<dbReference type="Proteomes" id="UP000184516">
    <property type="component" value="Unassembled WGS sequence"/>
</dbReference>
<feature type="repeat" description="ANK" evidence="3">
    <location>
        <begin position="83"/>
        <end position="115"/>
    </location>
</feature>
<keyword evidence="1" id="KW-0677">Repeat</keyword>
<reference evidence="5" key="1">
    <citation type="submission" date="2016-11" db="EMBL/GenBank/DDBJ databases">
        <authorList>
            <person name="Varghese N."/>
            <person name="Submissions S."/>
        </authorList>
    </citation>
    <scope>NUCLEOTIDE SEQUENCE [LARGE SCALE GENOMIC DNA]</scope>
    <source>
        <strain evidence="5">DSM 19978</strain>
    </source>
</reference>
<keyword evidence="2 3" id="KW-0040">ANK repeat</keyword>
<dbReference type="Gene3D" id="1.25.40.20">
    <property type="entry name" value="Ankyrin repeat-containing domain"/>
    <property type="match status" value="1"/>
</dbReference>
<dbReference type="SMART" id="SM00248">
    <property type="entry name" value="ANK"/>
    <property type="match status" value="3"/>
</dbReference>